<evidence type="ECO:0000313" key="1">
    <source>
        <dbReference type="EMBL" id="KAK5986782.1"/>
    </source>
</evidence>
<reference evidence="1 2" key="1">
    <citation type="submission" date="2019-10" db="EMBL/GenBank/DDBJ databases">
        <title>Assembly and Annotation for the nematode Trichostrongylus colubriformis.</title>
        <authorList>
            <person name="Martin J."/>
        </authorList>
    </citation>
    <scope>NUCLEOTIDE SEQUENCE [LARGE SCALE GENOMIC DNA]</scope>
    <source>
        <strain evidence="1">G859</strain>
        <tissue evidence="1">Whole worm</tissue>
    </source>
</reference>
<name>A0AAN8FYW2_TRICO</name>
<proteinExistence type="predicted"/>
<dbReference type="EMBL" id="WIXE01000224">
    <property type="protein sequence ID" value="KAK5986782.1"/>
    <property type="molecule type" value="Genomic_DNA"/>
</dbReference>
<feature type="non-terminal residue" evidence="1">
    <location>
        <position position="1"/>
    </location>
</feature>
<sequence length="26" mass="2923">DLLVPAEHLQSPALTYFLIQTLLTLI</sequence>
<organism evidence="1 2">
    <name type="scientific">Trichostrongylus colubriformis</name>
    <name type="common">Black scour worm</name>
    <dbReference type="NCBI Taxonomy" id="6319"/>
    <lineage>
        <taxon>Eukaryota</taxon>
        <taxon>Metazoa</taxon>
        <taxon>Ecdysozoa</taxon>
        <taxon>Nematoda</taxon>
        <taxon>Chromadorea</taxon>
        <taxon>Rhabditida</taxon>
        <taxon>Rhabditina</taxon>
        <taxon>Rhabditomorpha</taxon>
        <taxon>Strongyloidea</taxon>
        <taxon>Trichostrongylidae</taxon>
        <taxon>Trichostrongylus</taxon>
    </lineage>
</organism>
<keyword evidence="2" id="KW-1185">Reference proteome</keyword>
<comment type="caution">
    <text evidence="1">The sequence shown here is derived from an EMBL/GenBank/DDBJ whole genome shotgun (WGS) entry which is preliminary data.</text>
</comment>
<protein>
    <submittedName>
        <fullName evidence="1">Uncharacterized protein</fullName>
    </submittedName>
</protein>
<evidence type="ECO:0000313" key="2">
    <source>
        <dbReference type="Proteomes" id="UP001331761"/>
    </source>
</evidence>
<dbReference type="Proteomes" id="UP001331761">
    <property type="component" value="Unassembled WGS sequence"/>
</dbReference>
<accession>A0AAN8FYW2</accession>
<gene>
    <name evidence="1" type="ORF">GCK32_014144</name>
</gene>
<dbReference type="AlphaFoldDB" id="A0AAN8FYW2"/>